<reference evidence="1" key="1">
    <citation type="submission" date="2022-11" db="EMBL/GenBank/DDBJ databases">
        <title>Genome Sequence of Nemania bipapillata.</title>
        <authorList>
            <person name="Buettner E."/>
        </authorList>
    </citation>
    <scope>NUCLEOTIDE SEQUENCE</scope>
    <source>
        <strain evidence="1">CP14</strain>
    </source>
</reference>
<gene>
    <name evidence="1" type="ORF">ONZ43_g6311</name>
</gene>
<protein>
    <submittedName>
        <fullName evidence="1">Uncharacterized protein</fullName>
    </submittedName>
</protein>
<evidence type="ECO:0000313" key="1">
    <source>
        <dbReference type="EMBL" id="KAJ8108818.1"/>
    </source>
</evidence>
<proteinExistence type="predicted"/>
<dbReference type="Proteomes" id="UP001153334">
    <property type="component" value="Unassembled WGS sequence"/>
</dbReference>
<accession>A0ACC2I1H6</accession>
<dbReference type="EMBL" id="JAPESX010002206">
    <property type="protein sequence ID" value="KAJ8108818.1"/>
    <property type="molecule type" value="Genomic_DNA"/>
</dbReference>
<keyword evidence="2" id="KW-1185">Reference proteome</keyword>
<organism evidence="1 2">
    <name type="scientific">Nemania bipapillata</name>
    <dbReference type="NCBI Taxonomy" id="110536"/>
    <lineage>
        <taxon>Eukaryota</taxon>
        <taxon>Fungi</taxon>
        <taxon>Dikarya</taxon>
        <taxon>Ascomycota</taxon>
        <taxon>Pezizomycotina</taxon>
        <taxon>Sordariomycetes</taxon>
        <taxon>Xylariomycetidae</taxon>
        <taxon>Xylariales</taxon>
        <taxon>Xylariaceae</taxon>
        <taxon>Nemania</taxon>
    </lineage>
</organism>
<sequence>MAAERVSSLLKHLSPNSPLAAITSKSPDDIVITLAIRTPLCKGKKGGFKDTSLEYIMYAILKATRERLGFSPDLVEDICMGNVRKDATTI</sequence>
<name>A0ACC2I1H6_9PEZI</name>
<evidence type="ECO:0000313" key="2">
    <source>
        <dbReference type="Proteomes" id="UP001153334"/>
    </source>
</evidence>
<comment type="caution">
    <text evidence="1">The sequence shown here is derived from an EMBL/GenBank/DDBJ whole genome shotgun (WGS) entry which is preliminary data.</text>
</comment>